<organism evidence="2 3">
    <name type="scientific">Colletotrichum destructivum</name>
    <dbReference type="NCBI Taxonomy" id="34406"/>
    <lineage>
        <taxon>Eukaryota</taxon>
        <taxon>Fungi</taxon>
        <taxon>Dikarya</taxon>
        <taxon>Ascomycota</taxon>
        <taxon>Pezizomycotina</taxon>
        <taxon>Sordariomycetes</taxon>
        <taxon>Hypocreomycetidae</taxon>
        <taxon>Glomerellales</taxon>
        <taxon>Glomerellaceae</taxon>
        <taxon>Colletotrichum</taxon>
        <taxon>Colletotrichum destructivum species complex</taxon>
    </lineage>
</organism>
<feature type="region of interest" description="Disordered" evidence="1">
    <location>
        <begin position="156"/>
        <end position="218"/>
    </location>
</feature>
<reference evidence="3" key="1">
    <citation type="journal article" date="2023" name="bioRxiv">
        <title>Complete genome of the Medicago anthracnose fungus, Colletotrichum destructivum, reveals a mini-chromosome-like region within a core chromosome.</title>
        <authorList>
            <person name="Lapalu N."/>
            <person name="Simon A."/>
            <person name="Lu A."/>
            <person name="Plaumann P.-L."/>
            <person name="Amselem J."/>
            <person name="Pigne S."/>
            <person name="Auger A."/>
            <person name="Koch C."/>
            <person name="Dallery J.-F."/>
            <person name="O'Connell R.J."/>
        </authorList>
    </citation>
    <scope>NUCLEOTIDE SEQUENCE [LARGE SCALE GENOMIC DNA]</scope>
    <source>
        <strain evidence="3">CBS 520.97</strain>
    </source>
</reference>
<dbReference type="KEGG" id="cdet:87951320"/>
<keyword evidence="3" id="KW-1185">Reference proteome</keyword>
<evidence type="ECO:0000313" key="2">
    <source>
        <dbReference type="EMBL" id="WQF89806.1"/>
    </source>
</evidence>
<dbReference type="RefSeq" id="XP_062787027.1">
    <property type="nucleotide sequence ID" value="XM_062930976.1"/>
</dbReference>
<name>A0AAX4J2U6_9PEZI</name>
<dbReference type="GeneID" id="87951320"/>
<dbReference type="Proteomes" id="UP001322277">
    <property type="component" value="Chromosome 10"/>
</dbReference>
<dbReference type="AlphaFoldDB" id="A0AAX4J2U6"/>
<protein>
    <submittedName>
        <fullName evidence="2">Uncharacterized protein</fullName>
    </submittedName>
</protein>
<accession>A0AAX4J2U6</accession>
<gene>
    <name evidence="2" type="ORF">CDEST_14820</name>
</gene>
<evidence type="ECO:0000256" key="1">
    <source>
        <dbReference type="SAM" id="MobiDB-lite"/>
    </source>
</evidence>
<evidence type="ECO:0000313" key="3">
    <source>
        <dbReference type="Proteomes" id="UP001322277"/>
    </source>
</evidence>
<proteinExistence type="predicted"/>
<dbReference type="EMBL" id="CP137314">
    <property type="protein sequence ID" value="WQF89806.1"/>
    <property type="molecule type" value="Genomic_DNA"/>
</dbReference>
<sequence length="218" mass="24228">MPIHQWDSHRPGMAGFWSPLAGRSIQKASSPASSSPVRSTDSLDRFDDPICIRTAQSLLLQILDGPVRLWGLVKIPLVGHGTWQAQPTCIRTIDTATSRARYIVALHPYPPSPYPRPPRAIGLLRRKSMCRPCRSSPEAVSDTQLNVLVQVPRRRCLPDNDGPLRSSLHKHASPPPDHPRCEQSPRGPHPQQSCRRMCSALLGHGQRGSNRKERPLPP</sequence>